<protein>
    <recommendedName>
        <fullName evidence="1">Gene product 88 domain-containing protein</fullName>
    </recommendedName>
</protein>
<gene>
    <name evidence="2" type="ORF">PX52LOC_01636</name>
</gene>
<sequence>MSRCYARKGRFAFPQVQERLNWCYEQSKRDDFADRLVDELYRKGVLLMRWHCAGDIYCPAYARKMLDVMVRSPHTSFWCYTRSWRVPTISLILKELSLVPNMKLWLSADAETGYPDEVPENARVAWMQTSVDEDVGDSDLVFLDHPLRKLTLPLHVLEKACPTETPEGKKKGTTCATCRYCWTE</sequence>
<organism evidence="2 3">
    <name type="scientific">Limnoglobus roseus</name>
    <dbReference type="NCBI Taxonomy" id="2598579"/>
    <lineage>
        <taxon>Bacteria</taxon>
        <taxon>Pseudomonadati</taxon>
        <taxon>Planctomycetota</taxon>
        <taxon>Planctomycetia</taxon>
        <taxon>Gemmatales</taxon>
        <taxon>Gemmataceae</taxon>
        <taxon>Limnoglobus</taxon>
    </lineage>
</organism>
<accession>A0A5C1AA96</accession>
<evidence type="ECO:0000259" key="1">
    <source>
        <dbReference type="Pfam" id="PF17338"/>
    </source>
</evidence>
<feature type="domain" description="Gene product 88" evidence="1">
    <location>
        <begin position="3"/>
        <end position="183"/>
    </location>
</feature>
<dbReference type="AlphaFoldDB" id="A0A5C1AA96"/>
<dbReference type="InterPro" id="IPR020290">
    <property type="entry name" value="Gp88"/>
</dbReference>
<dbReference type="Proteomes" id="UP000324974">
    <property type="component" value="Chromosome"/>
</dbReference>
<proteinExistence type="predicted"/>
<evidence type="ECO:0000313" key="3">
    <source>
        <dbReference type="Proteomes" id="UP000324974"/>
    </source>
</evidence>
<evidence type="ECO:0000313" key="2">
    <source>
        <dbReference type="EMBL" id="QEL14742.1"/>
    </source>
</evidence>
<keyword evidence="3" id="KW-1185">Reference proteome</keyword>
<dbReference type="KEGG" id="lrs:PX52LOC_01636"/>
<reference evidence="3" key="1">
    <citation type="submission" date="2019-08" db="EMBL/GenBank/DDBJ databases">
        <title>Limnoglobus roseus gen. nov., sp. nov., a novel freshwater planctomycete with a giant genome from the family Gemmataceae.</title>
        <authorList>
            <person name="Kulichevskaya I.S."/>
            <person name="Naumoff D.G."/>
            <person name="Miroshnikov K."/>
            <person name="Ivanova A."/>
            <person name="Philippov D.A."/>
            <person name="Hakobyan A."/>
            <person name="Rijpstra I.C."/>
            <person name="Sinninghe Damste J.S."/>
            <person name="Liesack W."/>
            <person name="Dedysh S.N."/>
        </authorList>
    </citation>
    <scope>NUCLEOTIDE SEQUENCE [LARGE SCALE GENOMIC DNA]</scope>
    <source>
        <strain evidence="3">PX52</strain>
    </source>
</reference>
<dbReference type="Pfam" id="PF17338">
    <property type="entry name" value="GP88"/>
    <property type="match status" value="1"/>
</dbReference>
<name>A0A5C1AA96_9BACT</name>
<dbReference type="EMBL" id="CP042425">
    <property type="protein sequence ID" value="QEL14742.1"/>
    <property type="molecule type" value="Genomic_DNA"/>
</dbReference>